<evidence type="ECO:0000313" key="10">
    <source>
        <dbReference type="EMBL" id="CDO54106.1"/>
    </source>
</evidence>
<evidence type="ECO:0000256" key="1">
    <source>
        <dbReference type="ARBA" id="ARBA00004477"/>
    </source>
</evidence>
<feature type="transmembrane region" description="Helical" evidence="9">
    <location>
        <begin position="255"/>
        <end position="275"/>
    </location>
</feature>
<comment type="subcellular location">
    <subcellularLocation>
        <location evidence="1">Endoplasmic reticulum membrane</location>
        <topology evidence="1">Multi-pass membrane protein</topology>
    </subcellularLocation>
</comment>
<dbReference type="GO" id="GO:0010945">
    <property type="term" value="F:coenzyme A diphosphatase activity"/>
    <property type="evidence" value="ECO:0007669"/>
    <property type="project" value="InterPro"/>
</dbReference>
<dbReference type="STRING" id="1173061.A0A0J9XA97"/>
<feature type="transmembrane region" description="Helical" evidence="9">
    <location>
        <begin position="201"/>
        <end position="219"/>
    </location>
</feature>
<keyword evidence="6" id="KW-0443">Lipid metabolism</keyword>
<feature type="region of interest" description="Disordered" evidence="8">
    <location>
        <begin position="1"/>
        <end position="28"/>
    </location>
</feature>
<protein>
    <submittedName>
        <fullName evidence="10">Similar to Saccharomyces cerevisiae YGL126W SCS3 Protein required for inositol prototrophy</fullName>
    </submittedName>
</protein>
<keyword evidence="4" id="KW-0256">Endoplasmic reticulum</keyword>
<evidence type="ECO:0000256" key="4">
    <source>
        <dbReference type="ARBA" id="ARBA00022824"/>
    </source>
</evidence>
<dbReference type="Pfam" id="PF10261">
    <property type="entry name" value="FIT"/>
    <property type="match status" value="1"/>
</dbReference>
<evidence type="ECO:0000256" key="8">
    <source>
        <dbReference type="SAM" id="MobiDB-lite"/>
    </source>
</evidence>
<keyword evidence="3" id="KW-0378">Hydrolase</keyword>
<dbReference type="InterPro" id="IPR019388">
    <property type="entry name" value="FIT"/>
</dbReference>
<keyword evidence="2 9" id="KW-0812">Transmembrane</keyword>
<accession>A0A0J9XA97</accession>
<name>A0A0J9XA97_GEOCN</name>
<dbReference type="PANTHER" id="PTHR23129">
    <property type="entry name" value="ACYL-COENZYME A DIPHOSPHATASE FITM2"/>
    <property type="match status" value="1"/>
</dbReference>
<organism evidence="10 11">
    <name type="scientific">Geotrichum candidum</name>
    <name type="common">Oospora lactis</name>
    <name type="synonym">Dipodascus geotrichum</name>
    <dbReference type="NCBI Taxonomy" id="1173061"/>
    <lineage>
        <taxon>Eukaryota</taxon>
        <taxon>Fungi</taxon>
        <taxon>Dikarya</taxon>
        <taxon>Ascomycota</taxon>
        <taxon>Saccharomycotina</taxon>
        <taxon>Dipodascomycetes</taxon>
        <taxon>Dipodascales</taxon>
        <taxon>Dipodascaceae</taxon>
        <taxon>Geotrichum</taxon>
    </lineage>
</organism>
<reference evidence="10" key="1">
    <citation type="submission" date="2014-03" db="EMBL/GenBank/DDBJ databases">
        <authorList>
            <person name="Casaregola S."/>
        </authorList>
    </citation>
    <scope>NUCLEOTIDE SEQUENCE [LARGE SCALE GENOMIC DNA]</scope>
    <source>
        <strain evidence="10">CLIB 918</strain>
    </source>
</reference>
<dbReference type="Proteomes" id="UP000242525">
    <property type="component" value="Unassembled WGS sequence"/>
</dbReference>
<dbReference type="GO" id="GO:0005789">
    <property type="term" value="C:endoplasmic reticulum membrane"/>
    <property type="evidence" value="ECO:0007669"/>
    <property type="project" value="UniProtKB-SubCell"/>
</dbReference>
<feature type="transmembrane region" description="Helical" evidence="9">
    <location>
        <begin position="50"/>
        <end position="73"/>
    </location>
</feature>
<evidence type="ECO:0000256" key="9">
    <source>
        <dbReference type="SAM" id="Phobius"/>
    </source>
</evidence>
<feature type="transmembrane region" description="Helical" evidence="9">
    <location>
        <begin position="129"/>
        <end position="149"/>
    </location>
</feature>
<keyword evidence="11" id="KW-1185">Reference proteome</keyword>
<feature type="transmembrane region" description="Helical" evidence="9">
    <location>
        <begin position="93"/>
        <end position="117"/>
    </location>
</feature>
<dbReference type="OrthoDB" id="5579088at2759"/>
<evidence type="ECO:0000256" key="7">
    <source>
        <dbReference type="ARBA" id="ARBA00023136"/>
    </source>
</evidence>
<dbReference type="AlphaFoldDB" id="A0A0J9XA97"/>
<proteinExistence type="predicted"/>
<keyword evidence="5 9" id="KW-1133">Transmembrane helix</keyword>
<sequence length="311" mass="33320">MENHLHQTHSASANGGPVSDALSGDSSPAGANLVKPPIPRYLSRLSKDHLAILGFYPLTAILGSLVQVISPPGPSYFSSKRNLLNLVFVKHGGWVWVTALTLLYLLGGPAVGGISAASATRKRTVALRFVAVTVWWFLFSQWCFGLPLMDKVFVLTGGGCAPVPGTMSASAAATGTLSAVATSAACRSQGGAWVGGIDPSGHMFLLSLASFFIWFDILLPNISSSSNTSSTTTTASSSSSIEANEKRPYSLVTKFAFFLVVIYWWMVLMTNVYSFHTTFERFAGITWSYLGIVLIYFVAPTFPALHGTLYE</sequence>
<dbReference type="EMBL" id="CCBN010000006">
    <property type="protein sequence ID" value="CDO54106.1"/>
    <property type="molecule type" value="Genomic_DNA"/>
</dbReference>
<feature type="transmembrane region" description="Helical" evidence="9">
    <location>
        <begin position="287"/>
        <end position="305"/>
    </location>
</feature>
<comment type="caution">
    <text evidence="10">The sequence shown here is derived from an EMBL/GenBank/DDBJ whole genome shotgun (WGS) entry which is preliminary data.</text>
</comment>
<evidence type="ECO:0000256" key="3">
    <source>
        <dbReference type="ARBA" id="ARBA00022801"/>
    </source>
</evidence>
<evidence type="ECO:0000313" key="11">
    <source>
        <dbReference type="Proteomes" id="UP000242525"/>
    </source>
</evidence>
<dbReference type="GO" id="GO:0019915">
    <property type="term" value="P:lipid storage"/>
    <property type="evidence" value="ECO:0007669"/>
    <property type="project" value="InterPro"/>
</dbReference>
<dbReference type="GO" id="GO:0034389">
    <property type="term" value="P:lipid droplet organization"/>
    <property type="evidence" value="ECO:0007669"/>
    <property type="project" value="TreeGrafter"/>
</dbReference>
<gene>
    <name evidence="10" type="ORF">BN980_GECA06s04751g</name>
</gene>
<dbReference type="GO" id="GO:0008654">
    <property type="term" value="P:phospholipid biosynthetic process"/>
    <property type="evidence" value="ECO:0007669"/>
    <property type="project" value="TreeGrafter"/>
</dbReference>
<evidence type="ECO:0000256" key="5">
    <source>
        <dbReference type="ARBA" id="ARBA00022989"/>
    </source>
</evidence>
<evidence type="ECO:0000256" key="2">
    <source>
        <dbReference type="ARBA" id="ARBA00022692"/>
    </source>
</evidence>
<dbReference type="PANTHER" id="PTHR23129:SF0">
    <property type="entry name" value="ACYL-COENZYME A DIPHOSPHATASE FITM2"/>
    <property type="match status" value="1"/>
</dbReference>
<evidence type="ECO:0000256" key="6">
    <source>
        <dbReference type="ARBA" id="ARBA00023098"/>
    </source>
</evidence>
<keyword evidence="7 9" id="KW-0472">Membrane</keyword>